<comment type="caution">
    <text evidence="12">The sequence shown here is derived from an EMBL/GenBank/DDBJ whole genome shotgun (WGS) entry which is preliminary data.</text>
</comment>
<keyword evidence="3 10" id="KW-0813">Transport</keyword>
<keyword evidence="6 11" id="KW-1133">Transmembrane helix</keyword>
<dbReference type="InterPro" id="IPR018108">
    <property type="entry name" value="MCP_transmembrane"/>
</dbReference>
<keyword evidence="7" id="KW-0496">Mitochondrion</keyword>
<feature type="repeat" description="Solcar" evidence="9">
    <location>
        <begin position="243"/>
        <end position="334"/>
    </location>
</feature>
<name>A0A396JMZ9_MEDTR</name>
<dbReference type="InterPro" id="IPR002067">
    <property type="entry name" value="MCP"/>
</dbReference>
<keyword evidence="4 9" id="KW-0812">Transmembrane</keyword>
<dbReference type="InterPro" id="IPR023395">
    <property type="entry name" value="MCP_dom_sf"/>
</dbReference>
<evidence type="ECO:0000256" key="2">
    <source>
        <dbReference type="ARBA" id="ARBA00006375"/>
    </source>
</evidence>
<comment type="subcellular location">
    <subcellularLocation>
        <location evidence="1">Mitochondrion membrane</location>
        <topology evidence="1">Multi-pass membrane protein</topology>
    </subcellularLocation>
</comment>
<proteinExistence type="inferred from homology"/>
<dbReference type="InterPro" id="IPR050567">
    <property type="entry name" value="Mitochondrial_Carrier"/>
</dbReference>
<evidence type="ECO:0000256" key="9">
    <source>
        <dbReference type="PROSITE-ProRule" id="PRU00282"/>
    </source>
</evidence>
<accession>A0A396JMZ9</accession>
<evidence type="ECO:0000256" key="4">
    <source>
        <dbReference type="ARBA" id="ARBA00022692"/>
    </source>
</evidence>
<reference evidence="13" key="1">
    <citation type="journal article" date="2018" name="Nat. Plants">
        <title>Whole-genome landscape of Medicago truncatula symbiotic genes.</title>
        <authorList>
            <person name="Pecrix Y."/>
            <person name="Staton S.E."/>
            <person name="Sallet E."/>
            <person name="Lelandais-Briere C."/>
            <person name="Moreau S."/>
            <person name="Carrere S."/>
            <person name="Blein T."/>
            <person name="Jardinaud M.F."/>
            <person name="Latrasse D."/>
            <person name="Zouine M."/>
            <person name="Zahm M."/>
            <person name="Kreplak J."/>
            <person name="Mayjonade B."/>
            <person name="Satge C."/>
            <person name="Perez M."/>
            <person name="Cauet S."/>
            <person name="Marande W."/>
            <person name="Chantry-Darmon C."/>
            <person name="Lopez-Roques C."/>
            <person name="Bouchez O."/>
            <person name="Berard A."/>
            <person name="Debelle F."/>
            <person name="Munos S."/>
            <person name="Bendahmane A."/>
            <person name="Berges H."/>
            <person name="Niebel A."/>
            <person name="Buitink J."/>
            <person name="Frugier F."/>
            <person name="Benhamed M."/>
            <person name="Crespi M."/>
            <person name="Gouzy J."/>
            <person name="Gamas P."/>
        </authorList>
    </citation>
    <scope>NUCLEOTIDE SEQUENCE [LARGE SCALE GENOMIC DNA]</scope>
    <source>
        <strain evidence="13">cv. Jemalong A17</strain>
    </source>
</reference>
<feature type="transmembrane region" description="Helical" evidence="11">
    <location>
        <begin position="7"/>
        <end position="26"/>
    </location>
</feature>
<dbReference type="Proteomes" id="UP000265566">
    <property type="component" value="Chromosome 2"/>
</dbReference>
<evidence type="ECO:0000256" key="3">
    <source>
        <dbReference type="ARBA" id="ARBA00022448"/>
    </source>
</evidence>
<evidence type="ECO:0000256" key="10">
    <source>
        <dbReference type="RuleBase" id="RU000488"/>
    </source>
</evidence>
<evidence type="ECO:0000256" key="6">
    <source>
        <dbReference type="ARBA" id="ARBA00022989"/>
    </source>
</evidence>
<feature type="repeat" description="Solcar" evidence="9">
    <location>
        <begin position="150"/>
        <end position="232"/>
    </location>
</feature>
<feature type="repeat" description="Solcar" evidence="9">
    <location>
        <begin position="7"/>
        <end position="94"/>
    </location>
</feature>
<feature type="repeat" description="Solcar" evidence="9">
    <location>
        <begin position="345"/>
        <end position="432"/>
    </location>
</feature>
<evidence type="ECO:0000313" key="12">
    <source>
        <dbReference type="EMBL" id="RHN76407.1"/>
    </source>
</evidence>
<dbReference type="PANTHER" id="PTHR45624">
    <property type="entry name" value="MITOCHONDRIAL BASIC AMINO ACIDS TRANSPORTER-RELATED"/>
    <property type="match status" value="1"/>
</dbReference>
<dbReference type="PROSITE" id="PS50920">
    <property type="entry name" value="SOLCAR"/>
    <property type="match status" value="4"/>
</dbReference>
<dbReference type="Pfam" id="PF00153">
    <property type="entry name" value="Mito_carr"/>
    <property type="match status" value="4"/>
</dbReference>
<evidence type="ECO:0000256" key="5">
    <source>
        <dbReference type="ARBA" id="ARBA00022737"/>
    </source>
</evidence>
<evidence type="ECO:0000256" key="11">
    <source>
        <dbReference type="SAM" id="Phobius"/>
    </source>
</evidence>
<dbReference type="SUPFAM" id="SSF103506">
    <property type="entry name" value="Mitochondrial carrier"/>
    <property type="match status" value="2"/>
</dbReference>
<protein>
    <submittedName>
        <fullName evidence="12">Putative mitochondrial carrier protein</fullName>
    </submittedName>
</protein>
<sequence length="436" mass="47866">MITLIRAFAALIYRGFGITGIASWLFNYPTDVIKTRLQAQTSSSLKYKGILDCTMKIIKEEGSIVLWWGLGATLVRAFVMNSANLLCTPRAYVTQPSLINCSEANPFITTKTHSLPSHQTHTLHLCITFRFCLFSRKKRMEFWTENFVMNNVGREFVAGGFGGTAGIISSYPMDTIRVMQQQSGNASAISIFRNLLAKEGPTALYRGMAAPLASVGFQNAMIFQSYTVFTRMCSLSTSSNGPPSLANVALGGLGAGALQSLLISPVELIKIRLQLQKNIGPLSENKKSAPMNLAKNIWKNEGLCGIYRGFGITVLRDAPALALYFGTYEYTREKLHPGCRESCQESVSTMFIAGGLAGIASWLFNYPTDVIKTRLQAQTSSSLKYKGILDCTLKIIKEEGSIVLWRGLGATLVRAFVMNSAIFPAYQVALRCLDNN</sequence>
<gene>
    <name evidence="12" type="ORF">MtrunA17_Chr2g0331771</name>
</gene>
<dbReference type="PRINTS" id="PR00926">
    <property type="entry name" value="MITOCARRIER"/>
</dbReference>
<evidence type="ECO:0000256" key="7">
    <source>
        <dbReference type="ARBA" id="ARBA00023128"/>
    </source>
</evidence>
<evidence type="ECO:0000256" key="8">
    <source>
        <dbReference type="ARBA" id="ARBA00023136"/>
    </source>
</evidence>
<dbReference type="PANTHER" id="PTHR45624:SF10">
    <property type="entry name" value="SLC (SOLUTE CARRIER) HOMOLOG"/>
    <property type="match status" value="1"/>
</dbReference>
<dbReference type="GO" id="GO:0031966">
    <property type="term" value="C:mitochondrial membrane"/>
    <property type="evidence" value="ECO:0007669"/>
    <property type="project" value="UniProtKB-SubCell"/>
</dbReference>
<dbReference type="EMBL" id="PSQE01000002">
    <property type="protein sequence ID" value="RHN76407.1"/>
    <property type="molecule type" value="Genomic_DNA"/>
</dbReference>
<evidence type="ECO:0000313" key="13">
    <source>
        <dbReference type="Proteomes" id="UP000265566"/>
    </source>
</evidence>
<evidence type="ECO:0000256" key="1">
    <source>
        <dbReference type="ARBA" id="ARBA00004225"/>
    </source>
</evidence>
<dbReference type="Gene3D" id="1.50.40.10">
    <property type="entry name" value="Mitochondrial carrier domain"/>
    <property type="match status" value="2"/>
</dbReference>
<dbReference type="Gramene" id="rna12728">
    <property type="protein sequence ID" value="RHN76407.1"/>
    <property type="gene ID" value="gene12728"/>
</dbReference>
<keyword evidence="5" id="KW-0677">Repeat</keyword>
<comment type="similarity">
    <text evidence="2 10">Belongs to the mitochondrial carrier (TC 2.A.29) family.</text>
</comment>
<organism evidence="12 13">
    <name type="scientific">Medicago truncatula</name>
    <name type="common">Barrel medic</name>
    <name type="synonym">Medicago tribuloides</name>
    <dbReference type="NCBI Taxonomy" id="3880"/>
    <lineage>
        <taxon>Eukaryota</taxon>
        <taxon>Viridiplantae</taxon>
        <taxon>Streptophyta</taxon>
        <taxon>Embryophyta</taxon>
        <taxon>Tracheophyta</taxon>
        <taxon>Spermatophyta</taxon>
        <taxon>Magnoliopsida</taxon>
        <taxon>eudicotyledons</taxon>
        <taxon>Gunneridae</taxon>
        <taxon>Pentapetalae</taxon>
        <taxon>rosids</taxon>
        <taxon>fabids</taxon>
        <taxon>Fabales</taxon>
        <taxon>Fabaceae</taxon>
        <taxon>Papilionoideae</taxon>
        <taxon>50 kb inversion clade</taxon>
        <taxon>NPAAA clade</taxon>
        <taxon>Hologalegina</taxon>
        <taxon>IRL clade</taxon>
        <taxon>Trifolieae</taxon>
        <taxon>Medicago</taxon>
    </lineage>
</organism>
<dbReference type="AlphaFoldDB" id="A0A396JMZ9"/>
<dbReference type="GO" id="GO:0055085">
    <property type="term" value="P:transmembrane transport"/>
    <property type="evidence" value="ECO:0007669"/>
    <property type="project" value="InterPro"/>
</dbReference>
<keyword evidence="8 9" id="KW-0472">Membrane</keyword>